<gene>
    <name evidence="3" type="ORF">PSON_ATCC_30995.1.T0460109</name>
</gene>
<dbReference type="PANTHER" id="PTHR45689:SF5">
    <property type="entry name" value="I[[H]] CHANNEL, ISOFORM E"/>
    <property type="match status" value="1"/>
</dbReference>
<keyword evidence="4" id="KW-1185">Reference proteome</keyword>
<dbReference type="InterPro" id="IPR051413">
    <property type="entry name" value="K/Na_HCN_channel"/>
</dbReference>
<dbReference type="GO" id="GO:0098855">
    <property type="term" value="C:HCN channel complex"/>
    <property type="evidence" value="ECO:0007669"/>
    <property type="project" value="TreeGrafter"/>
</dbReference>
<evidence type="ECO:0000313" key="3">
    <source>
        <dbReference type="EMBL" id="CAD8084162.1"/>
    </source>
</evidence>
<keyword evidence="1" id="KW-0472">Membrane</keyword>
<reference evidence="3" key="1">
    <citation type="submission" date="2021-01" db="EMBL/GenBank/DDBJ databases">
        <authorList>
            <consortium name="Genoscope - CEA"/>
            <person name="William W."/>
        </authorList>
    </citation>
    <scope>NUCLEOTIDE SEQUENCE</scope>
</reference>
<dbReference type="AlphaFoldDB" id="A0A8S1MY96"/>
<dbReference type="OrthoDB" id="421226at2759"/>
<sequence>MSFHYTNDQSIQVNKDRIETQRELDRQFTRVALKKNSMAIRTKSIAQKILNFVGKKISVDYQERLILKSIQAQNVNAKKFIEILLKKKRNLKNLNPRHLSIINDKALGSIDKIQSQSTFKVFIDRLLKKRLLRTFKPFIECLSHYIMAIPILYPENKRIIIWDIIAIISKLYFLYLIPLELAWTNQSLMFNRYYFSTIIMLIILFIDFIIGLNTTYYNAGSLITDRVQIFKHQIIKSYGLEWISTLLLAILFITSKSNEITTINVTQNPSYLVLLTVLSHQISVHYKASEYEQALNLSKKASSCIELLKFLLLIFYVIHLFSCLWFWVGNYSRENHELNWLESITDLQMIDWTDEYLQSFYYICVTMFTVGYGDISPKSGLEKSTCIFLILVSSIQLPYSINTVGSIIEKITDYGEDTKNKLRTINSYMNKKKVPYYLQNQIRQYLNHYWESIQGQDTEEEKVIISQLSENLREQLIIQANSQIFAKVTLLQQNFSIQLQQNLLKKVYSLQLQPEQIIDLDNNNIQFYFVDEGEIDVLIESGQIIRKAKKDDIFGLKNLFVGNIIQINKLKSVGFTKLLVLSRNDFLQELKDFPNDYEKFCHIKDDLIYNYRSSYIPKYCESCQSSEHEVNNCTMLHFIPQKDLIIKRFQFALLQKSKVFSRRPFKSQRFKIDQIDNLDFNEIKQQFLKKYYLPQQQVNPSNLNTTSFQNGIQEDFRESRESKESKIEYQAPSAAKINIKRDSVLTLSYVPGDHIEQIKRSINNHNEVRANKPNNNKLLDHQLDGMGISKQNSLASRRQSLGLNILNMYQLGLNNQNSNNNHFKQNFSQELLSSINYEINIDEELKQRYEHLKSIKNMNLNDKESIELLYFKLKNQQKYMKKGLTEFEASKKFHDYYPQFNVDKQIHKINKITDSNLQQLIKKFISYLQYPAEFIKTYNLLHSYQVCCNKRTEEDNS</sequence>
<feature type="transmembrane region" description="Helical" evidence="1">
    <location>
        <begin position="159"/>
        <end position="181"/>
    </location>
</feature>
<dbReference type="InterPro" id="IPR013099">
    <property type="entry name" value="K_chnl_dom"/>
</dbReference>
<dbReference type="Pfam" id="PF07885">
    <property type="entry name" value="Ion_trans_2"/>
    <property type="match status" value="1"/>
</dbReference>
<name>A0A8S1MY96_9CILI</name>
<evidence type="ECO:0000256" key="1">
    <source>
        <dbReference type="SAM" id="Phobius"/>
    </source>
</evidence>
<dbReference type="GO" id="GO:0005249">
    <property type="term" value="F:voltage-gated potassium channel activity"/>
    <property type="evidence" value="ECO:0007669"/>
    <property type="project" value="TreeGrafter"/>
</dbReference>
<dbReference type="GO" id="GO:0035725">
    <property type="term" value="P:sodium ion transmembrane transport"/>
    <property type="evidence" value="ECO:0007669"/>
    <property type="project" value="TreeGrafter"/>
</dbReference>
<evidence type="ECO:0000313" key="4">
    <source>
        <dbReference type="Proteomes" id="UP000692954"/>
    </source>
</evidence>
<accession>A0A8S1MY96</accession>
<feature type="transmembrane region" description="Helical" evidence="1">
    <location>
        <begin position="234"/>
        <end position="253"/>
    </location>
</feature>
<keyword evidence="1" id="KW-0812">Transmembrane</keyword>
<evidence type="ECO:0000259" key="2">
    <source>
        <dbReference type="PROSITE" id="PS50042"/>
    </source>
</evidence>
<keyword evidence="1" id="KW-1133">Transmembrane helix</keyword>
<organism evidence="3 4">
    <name type="scientific">Paramecium sonneborni</name>
    <dbReference type="NCBI Taxonomy" id="65129"/>
    <lineage>
        <taxon>Eukaryota</taxon>
        <taxon>Sar</taxon>
        <taxon>Alveolata</taxon>
        <taxon>Ciliophora</taxon>
        <taxon>Intramacronucleata</taxon>
        <taxon>Oligohymenophorea</taxon>
        <taxon>Peniculida</taxon>
        <taxon>Parameciidae</taxon>
        <taxon>Paramecium</taxon>
    </lineage>
</organism>
<dbReference type="CDD" id="cd00038">
    <property type="entry name" value="CAP_ED"/>
    <property type="match status" value="1"/>
</dbReference>
<dbReference type="GO" id="GO:0003254">
    <property type="term" value="P:regulation of membrane depolarization"/>
    <property type="evidence" value="ECO:0007669"/>
    <property type="project" value="TreeGrafter"/>
</dbReference>
<feature type="transmembrane region" description="Helical" evidence="1">
    <location>
        <begin position="193"/>
        <end position="214"/>
    </location>
</feature>
<comment type="caution">
    <text evidence="3">The sequence shown here is derived from an EMBL/GenBank/DDBJ whole genome shotgun (WGS) entry which is preliminary data.</text>
</comment>
<dbReference type="EMBL" id="CAJJDN010000046">
    <property type="protein sequence ID" value="CAD8084162.1"/>
    <property type="molecule type" value="Genomic_DNA"/>
</dbReference>
<dbReference type="Proteomes" id="UP000692954">
    <property type="component" value="Unassembled WGS sequence"/>
</dbReference>
<dbReference type="PANTHER" id="PTHR45689">
    <property type="entry name" value="I[[H]] CHANNEL, ISOFORM E"/>
    <property type="match status" value="1"/>
</dbReference>
<dbReference type="InterPro" id="IPR000595">
    <property type="entry name" value="cNMP-bd_dom"/>
</dbReference>
<feature type="transmembrane region" description="Helical" evidence="1">
    <location>
        <begin position="307"/>
        <end position="328"/>
    </location>
</feature>
<proteinExistence type="predicted"/>
<feature type="domain" description="Cyclic nucleotide-binding" evidence="2">
    <location>
        <begin position="491"/>
        <end position="590"/>
    </location>
</feature>
<dbReference type="PROSITE" id="PS50042">
    <property type="entry name" value="CNMP_BINDING_3"/>
    <property type="match status" value="1"/>
</dbReference>
<protein>
    <recommendedName>
        <fullName evidence="2">Cyclic nucleotide-binding domain-containing protein</fullName>
    </recommendedName>
</protein>